<dbReference type="PANTHER" id="PTHR13114:SF7">
    <property type="entry name" value="MEDIATOR OF RNA POLYMERASE II TRANSCRIPTION SUBUNIT 17"/>
    <property type="match status" value="1"/>
</dbReference>
<evidence type="ECO:0000256" key="9">
    <source>
        <dbReference type="SAM" id="MobiDB-lite"/>
    </source>
</evidence>
<keyword evidence="8" id="KW-0010">Activator</keyword>
<dbReference type="InterPro" id="IPR019313">
    <property type="entry name" value="Mediator_Med17"/>
</dbReference>
<keyword evidence="5 8" id="KW-0804">Transcription</keyword>
<keyword evidence="6 8" id="KW-0539">Nucleus</keyword>
<accession>A0A0N0NM23</accession>
<dbReference type="Pfam" id="PF10156">
    <property type="entry name" value="Med17"/>
    <property type="match status" value="1"/>
</dbReference>
<evidence type="ECO:0000256" key="7">
    <source>
        <dbReference type="ARBA" id="ARBA00032014"/>
    </source>
</evidence>
<evidence type="ECO:0000313" key="10">
    <source>
        <dbReference type="EMBL" id="KPI39848.1"/>
    </source>
</evidence>
<dbReference type="GeneID" id="28735440"/>
<evidence type="ECO:0000313" key="11">
    <source>
        <dbReference type="Proteomes" id="UP000038010"/>
    </source>
</evidence>
<comment type="subunit">
    <text evidence="8">Component of the Mediator complex.</text>
</comment>
<evidence type="ECO:0000256" key="2">
    <source>
        <dbReference type="ARBA" id="ARBA00005635"/>
    </source>
</evidence>
<evidence type="ECO:0000256" key="8">
    <source>
        <dbReference type="RuleBase" id="RU364140"/>
    </source>
</evidence>
<dbReference type="OrthoDB" id="5319830at2759"/>
<evidence type="ECO:0000256" key="5">
    <source>
        <dbReference type="ARBA" id="ARBA00023163"/>
    </source>
</evidence>
<dbReference type="GO" id="GO:0016592">
    <property type="term" value="C:mediator complex"/>
    <property type="evidence" value="ECO:0007669"/>
    <property type="project" value="InterPro"/>
</dbReference>
<dbReference type="PANTHER" id="PTHR13114">
    <property type="entry name" value="MEDIATOR OF RNA POLYMERASE II TRANSCRIPTION SUBUNIT 17"/>
    <property type="match status" value="1"/>
</dbReference>
<dbReference type="EMBL" id="LFJN01000014">
    <property type="protein sequence ID" value="KPI39848.1"/>
    <property type="molecule type" value="Genomic_DNA"/>
</dbReference>
<organism evidence="10 11">
    <name type="scientific">Cyphellophora attinorum</name>
    <dbReference type="NCBI Taxonomy" id="1664694"/>
    <lineage>
        <taxon>Eukaryota</taxon>
        <taxon>Fungi</taxon>
        <taxon>Dikarya</taxon>
        <taxon>Ascomycota</taxon>
        <taxon>Pezizomycotina</taxon>
        <taxon>Eurotiomycetes</taxon>
        <taxon>Chaetothyriomycetidae</taxon>
        <taxon>Chaetothyriales</taxon>
        <taxon>Cyphellophoraceae</taxon>
        <taxon>Cyphellophora</taxon>
    </lineage>
</organism>
<comment type="caution">
    <text evidence="10">The sequence shown here is derived from an EMBL/GenBank/DDBJ whole genome shotgun (WGS) entry which is preliminary data.</text>
</comment>
<dbReference type="GO" id="GO:0070847">
    <property type="term" value="C:core mediator complex"/>
    <property type="evidence" value="ECO:0007669"/>
    <property type="project" value="TreeGrafter"/>
</dbReference>
<name>A0A0N0NM23_9EURO</name>
<comment type="function">
    <text evidence="8">Component of the Mediator complex, a coactivator involved in the regulated transcription of nearly all RNA polymerase II-dependent genes. Mediator functions as a bridge to convey information from gene-specific regulatory proteins to the basal RNA polymerase II transcription machinery. Mediator is recruited to promoters by direct interactions with regulatory proteins and serves as a scaffold for the assembly of a functional preinitiation complex with RNA polymerase II and the general transcription factors.</text>
</comment>
<proteinExistence type="inferred from homology"/>
<dbReference type="GO" id="GO:0003712">
    <property type="term" value="F:transcription coregulator activity"/>
    <property type="evidence" value="ECO:0007669"/>
    <property type="project" value="InterPro"/>
</dbReference>
<keyword evidence="11" id="KW-1185">Reference proteome</keyword>
<keyword evidence="4 8" id="KW-0805">Transcription regulation</keyword>
<feature type="region of interest" description="Disordered" evidence="9">
    <location>
        <begin position="1"/>
        <end position="20"/>
    </location>
</feature>
<evidence type="ECO:0000256" key="3">
    <source>
        <dbReference type="ARBA" id="ARBA00019610"/>
    </source>
</evidence>
<evidence type="ECO:0000256" key="6">
    <source>
        <dbReference type="ARBA" id="ARBA00023242"/>
    </source>
</evidence>
<sequence>MALPMRGPVEVPYRSRQNGAPTELSARINQIFVQKGPFRNVTLERLANDPEDDASDEENGDDDQIGGSIEDQTAEGIAKQRFELYNAITQLTIDVNSALDMVSMVLSQKSFTATGTFSAGLKGALAPGMLDSLVLPEGHPEPNVKPLSEISTGWKTSAFESASKHLLAASERVRKEADMQSSFWSQVAGLTEQGWKVSRHPSNKKIAGVHFGFAGSAPQFRGRGFAVLRQDQDSNIYLDKATLSRHQKRVSVTVIRDGKITGKHSPSIASGTGVLSQVINARDNLFEEELIHELGREARFAANLGIVARENTVEFPLDSHTKVSLSLTRSKPNARLDSGPDNALARFIALSIRSLLLQSFEKAEQRRSEFPQSLSSAQSGTMPPPRISRNLVALYKHSNAVEALTNQFHSSVRNPLGFAGLIADLSEQQEEYNDDAPAAVPTGPYVSRFKLTMPTKETLTITITTNDSAPDYGQTYTTTAPITLSSPDSLSRHLEDLVVTDLAALVLAAYKAKNGASNASFELAVAQDAFVLQLQHVAVVVESGSGKRGALLWSKNGHQSMGGEWEGEGKLEEKLRDALEQKLGLEEFVLLFLELEWQRECGVLGVFSETEMQFLV</sequence>
<dbReference type="VEuPathDB" id="FungiDB:AB675_3504"/>
<reference evidence="10 11" key="1">
    <citation type="submission" date="2015-06" db="EMBL/GenBank/DDBJ databases">
        <title>Draft genome of the ant-associated black yeast Phialophora attae CBS 131958.</title>
        <authorList>
            <person name="Moreno L.F."/>
            <person name="Stielow B.J."/>
            <person name="de Hoog S."/>
            <person name="Vicente V.A."/>
            <person name="Weiss V.A."/>
            <person name="de Vries M."/>
            <person name="Cruz L.M."/>
            <person name="Souza E.M."/>
        </authorList>
    </citation>
    <scope>NUCLEOTIDE SEQUENCE [LARGE SCALE GENOMIC DNA]</scope>
    <source>
        <strain evidence="10 11">CBS 131958</strain>
    </source>
</reference>
<dbReference type="AlphaFoldDB" id="A0A0N0NM23"/>
<protein>
    <recommendedName>
        <fullName evidence="3 8">Mediator of RNA polymerase II transcription subunit 17</fullName>
    </recommendedName>
    <alternativeName>
        <fullName evidence="7 8">Mediator complex subunit 17</fullName>
    </alternativeName>
</protein>
<dbReference type="Proteomes" id="UP000038010">
    <property type="component" value="Unassembled WGS sequence"/>
</dbReference>
<comment type="subcellular location">
    <subcellularLocation>
        <location evidence="1 8">Nucleus</location>
    </subcellularLocation>
</comment>
<dbReference type="STRING" id="1664694.A0A0N0NM23"/>
<feature type="region of interest" description="Disordered" evidence="9">
    <location>
        <begin position="48"/>
        <end position="68"/>
    </location>
</feature>
<evidence type="ECO:0000256" key="4">
    <source>
        <dbReference type="ARBA" id="ARBA00023015"/>
    </source>
</evidence>
<gene>
    <name evidence="8" type="primary">MED17</name>
    <name evidence="10" type="ORF">AB675_3504</name>
</gene>
<feature type="compositionally biased region" description="Acidic residues" evidence="9">
    <location>
        <begin position="49"/>
        <end position="64"/>
    </location>
</feature>
<comment type="similarity">
    <text evidence="2 8">Belongs to the Mediator complex subunit 17 family.</text>
</comment>
<dbReference type="RefSeq" id="XP_017999811.1">
    <property type="nucleotide sequence ID" value="XM_018143560.1"/>
</dbReference>
<dbReference type="GO" id="GO:0006357">
    <property type="term" value="P:regulation of transcription by RNA polymerase II"/>
    <property type="evidence" value="ECO:0007669"/>
    <property type="project" value="InterPro"/>
</dbReference>
<evidence type="ECO:0000256" key="1">
    <source>
        <dbReference type="ARBA" id="ARBA00004123"/>
    </source>
</evidence>